<evidence type="ECO:0000256" key="2">
    <source>
        <dbReference type="ARBA" id="ARBA00006889"/>
    </source>
</evidence>
<gene>
    <name evidence="14" type="ORF">C0Q70_10516</name>
</gene>
<dbReference type="GO" id="GO:0006629">
    <property type="term" value="P:lipid metabolic process"/>
    <property type="evidence" value="ECO:0007669"/>
    <property type="project" value="TreeGrafter"/>
</dbReference>
<dbReference type="GO" id="GO:0005576">
    <property type="term" value="C:extracellular region"/>
    <property type="evidence" value="ECO:0007669"/>
    <property type="project" value="UniProtKB-SubCell"/>
</dbReference>
<dbReference type="GO" id="GO:0006869">
    <property type="term" value="P:lipid transport"/>
    <property type="evidence" value="ECO:0007669"/>
    <property type="project" value="InterPro"/>
</dbReference>
<evidence type="ECO:0000313" key="15">
    <source>
        <dbReference type="Proteomes" id="UP000245119"/>
    </source>
</evidence>
<dbReference type="PANTHER" id="PTHR10612">
    <property type="entry name" value="APOLIPOPROTEIN D"/>
    <property type="match status" value="1"/>
</dbReference>
<dbReference type="InterPro" id="IPR026222">
    <property type="entry name" value="ApoD_vertbrte"/>
</dbReference>
<dbReference type="GO" id="GO:0007420">
    <property type="term" value="P:brain development"/>
    <property type="evidence" value="ECO:0007669"/>
    <property type="project" value="InterPro"/>
</dbReference>
<dbReference type="InterPro" id="IPR022271">
    <property type="entry name" value="Lipocalin_ApoD"/>
</dbReference>
<keyword evidence="5" id="KW-0964">Secreted</keyword>
<dbReference type="InterPro" id="IPR000566">
    <property type="entry name" value="Lipocln_cytosolic_FA-bd_dom"/>
</dbReference>
<evidence type="ECO:0000256" key="7">
    <source>
        <dbReference type="ARBA" id="ARBA00023121"/>
    </source>
</evidence>
<dbReference type="GO" id="GO:0005737">
    <property type="term" value="C:cytoplasm"/>
    <property type="evidence" value="ECO:0007669"/>
    <property type="project" value="TreeGrafter"/>
</dbReference>
<dbReference type="Pfam" id="PF08212">
    <property type="entry name" value="Lipocalin_2"/>
    <property type="match status" value="1"/>
</dbReference>
<keyword evidence="7" id="KW-0446">Lipid-binding</keyword>
<keyword evidence="6" id="KW-0732">Signal</keyword>
<dbReference type="GO" id="GO:0008289">
    <property type="term" value="F:lipid binding"/>
    <property type="evidence" value="ECO:0007669"/>
    <property type="project" value="UniProtKB-KW"/>
</dbReference>
<keyword evidence="4" id="KW-0813">Transport</keyword>
<evidence type="ECO:0000256" key="1">
    <source>
        <dbReference type="ARBA" id="ARBA00004613"/>
    </source>
</evidence>
<evidence type="ECO:0000256" key="12">
    <source>
        <dbReference type="SAM" id="MobiDB-lite"/>
    </source>
</evidence>
<keyword evidence="8" id="KW-1015">Disulfide bond</keyword>
<reference evidence="14 15" key="1">
    <citation type="submission" date="2018-04" db="EMBL/GenBank/DDBJ databases">
        <title>The genome of golden apple snail Pomacea canaliculata provides insight into stress tolerance and invasive adaptation.</title>
        <authorList>
            <person name="Liu C."/>
            <person name="Liu B."/>
            <person name="Ren Y."/>
            <person name="Zhang Y."/>
            <person name="Wang H."/>
            <person name="Li S."/>
            <person name="Jiang F."/>
            <person name="Yin L."/>
            <person name="Zhang G."/>
            <person name="Qian W."/>
            <person name="Fan W."/>
        </authorList>
    </citation>
    <scope>NUCLEOTIDE SEQUENCE [LARGE SCALE GENOMIC DNA]</scope>
    <source>
        <strain evidence="14">SZHN2017</strain>
        <tissue evidence="14">Muscle</tissue>
    </source>
</reference>
<dbReference type="PRINTS" id="PR01219">
    <property type="entry name" value="APOLIPOPROTD"/>
</dbReference>
<proteinExistence type="inferred from homology"/>
<evidence type="ECO:0000259" key="13">
    <source>
        <dbReference type="Pfam" id="PF08212"/>
    </source>
</evidence>
<keyword evidence="10" id="KW-0873">Pyrrolidone carboxylic acid</keyword>
<dbReference type="OrthoDB" id="565904at2759"/>
<dbReference type="GO" id="GO:0000302">
    <property type="term" value="P:response to reactive oxygen species"/>
    <property type="evidence" value="ECO:0007669"/>
    <property type="project" value="TreeGrafter"/>
</dbReference>
<evidence type="ECO:0000256" key="4">
    <source>
        <dbReference type="ARBA" id="ARBA00022448"/>
    </source>
</evidence>
<keyword evidence="15" id="KW-1185">Reference proteome</keyword>
<evidence type="ECO:0000256" key="6">
    <source>
        <dbReference type="ARBA" id="ARBA00022729"/>
    </source>
</evidence>
<comment type="subcellular location">
    <subcellularLocation>
        <location evidence="1">Secreted</location>
    </subcellularLocation>
</comment>
<evidence type="ECO:0000256" key="8">
    <source>
        <dbReference type="ARBA" id="ARBA00023157"/>
    </source>
</evidence>
<dbReference type="InterPro" id="IPR002969">
    <property type="entry name" value="ApolipopD"/>
</dbReference>
<comment type="caution">
    <text evidence="14">The sequence shown here is derived from an EMBL/GenBank/DDBJ whole genome shotgun (WGS) entry which is preliminary data.</text>
</comment>
<dbReference type="AlphaFoldDB" id="A0A2T7P3F5"/>
<dbReference type="CDD" id="cd19437">
    <property type="entry name" value="lipocalin_apoD-like"/>
    <property type="match status" value="1"/>
</dbReference>
<organism evidence="14 15">
    <name type="scientific">Pomacea canaliculata</name>
    <name type="common">Golden apple snail</name>
    <dbReference type="NCBI Taxonomy" id="400727"/>
    <lineage>
        <taxon>Eukaryota</taxon>
        <taxon>Metazoa</taxon>
        <taxon>Spiralia</taxon>
        <taxon>Lophotrochozoa</taxon>
        <taxon>Mollusca</taxon>
        <taxon>Gastropoda</taxon>
        <taxon>Caenogastropoda</taxon>
        <taxon>Architaenioglossa</taxon>
        <taxon>Ampullarioidea</taxon>
        <taxon>Ampullariidae</taxon>
        <taxon>Pomacea</taxon>
    </lineage>
</organism>
<sequence length="184" mass="20754">MPSAPDSIASRCQKSTPDCAPQGSEDHQMPADLKRRHNNYLGDWYEIFVFPNTFEAGKCIRARYSLKDNGRIRVFNRQIENGVEKQAIGEAFISDPSKPAQLSVRFTESSPYAPYWVVDTDYKTYSLIYSCQSILGLARFEFAWILSRNMTLRASIADGLKGKLTAFGVDVRHFVQTDQSGCPP</sequence>
<protein>
    <recommendedName>
        <fullName evidence="3">Apolipoprotein D</fullName>
    </recommendedName>
</protein>
<dbReference type="SUPFAM" id="SSF50814">
    <property type="entry name" value="Lipocalins"/>
    <property type="match status" value="1"/>
</dbReference>
<evidence type="ECO:0000256" key="9">
    <source>
        <dbReference type="ARBA" id="ARBA00023180"/>
    </source>
</evidence>
<dbReference type="Proteomes" id="UP000245119">
    <property type="component" value="Linkage Group LG6"/>
</dbReference>
<dbReference type="InterPro" id="IPR012674">
    <property type="entry name" value="Calycin"/>
</dbReference>
<dbReference type="GO" id="GO:0042246">
    <property type="term" value="P:tissue regeneration"/>
    <property type="evidence" value="ECO:0007669"/>
    <property type="project" value="InterPro"/>
</dbReference>
<evidence type="ECO:0000256" key="10">
    <source>
        <dbReference type="ARBA" id="ARBA00023283"/>
    </source>
</evidence>
<evidence type="ECO:0000256" key="3">
    <source>
        <dbReference type="ARBA" id="ARBA00019890"/>
    </source>
</evidence>
<dbReference type="PRINTS" id="PR02058">
    <property type="entry name" value="APODVERTBRTE"/>
</dbReference>
<evidence type="ECO:0000256" key="11">
    <source>
        <dbReference type="PIRNR" id="PIRNR036893"/>
    </source>
</evidence>
<name>A0A2T7P3F5_POMCA</name>
<dbReference type="Gene3D" id="2.40.128.20">
    <property type="match status" value="1"/>
</dbReference>
<dbReference type="EMBL" id="PZQS01000006">
    <property type="protein sequence ID" value="PVD27940.1"/>
    <property type="molecule type" value="Genomic_DNA"/>
</dbReference>
<accession>A0A2T7P3F5</accession>
<comment type="similarity">
    <text evidence="2 11">Belongs to the calycin superfamily. Lipocalin family.</text>
</comment>
<keyword evidence="9" id="KW-0325">Glycoprotein</keyword>
<evidence type="ECO:0000256" key="5">
    <source>
        <dbReference type="ARBA" id="ARBA00022525"/>
    </source>
</evidence>
<feature type="domain" description="Lipocalin/cytosolic fatty-acid binding" evidence="13">
    <location>
        <begin position="39"/>
        <end position="178"/>
    </location>
</feature>
<evidence type="ECO:0000313" key="14">
    <source>
        <dbReference type="EMBL" id="PVD27940.1"/>
    </source>
</evidence>
<dbReference type="PIRSF" id="PIRSF036893">
    <property type="entry name" value="Lipocalin_ApoD"/>
    <property type="match status" value="1"/>
</dbReference>
<dbReference type="FunFam" id="2.40.128.20:FF:000003">
    <property type="entry name" value="Apolipoprotein D"/>
    <property type="match status" value="1"/>
</dbReference>
<dbReference type="PANTHER" id="PTHR10612:SF34">
    <property type="entry name" value="APOLIPOPROTEIN D"/>
    <property type="match status" value="1"/>
</dbReference>
<feature type="region of interest" description="Disordered" evidence="12">
    <location>
        <begin position="1"/>
        <end position="30"/>
    </location>
</feature>